<feature type="transmembrane region" description="Helical" evidence="8">
    <location>
        <begin position="255"/>
        <end position="281"/>
    </location>
</feature>
<feature type="transmembrane region" description="Helical" evidence="8">
    <location>
        <begin position="96"/>
        <end position="117"/>
    </location>
</feature>
<dbReference type="Gene3D" id="1.10.3470.10">
    <property type="entry name" value="ABC transporter involved in vitamin B12 uptake, BtuC"/>
    <property type="match status" value="1"/>
</dbReference>
<dbReference type="CDD" id="cd06550">
    <property type="entry name" value="TM_ABC_iron-siderophores_like"/>
    <property type="match status" value="1"/>
</dbReference>
<keyword evidence="3" id="KW-0813">Transport</keyword>
<comment type="caution">
    <text evidence="9">The sequence shown here is derived from an EMBL/GenBank/DDBJ whole genome shotgun (WGS) entry which is preliminary data.</text>
</comment>
<keyword evidence="4" id="KW-1003">Cell membrane</keyword>
<evidence type="ECO:0000256" key="1">
    <source>
        <dbReference type="ARBA" id="ARBA00004651"/>
    </source>
</evidence>
<organism evidence="9 10">
    <name type="scientific">Zwartia hollandica</name>
    <dbReference type="NCBI Taxonomy" id="324606"/>
    <lineage>
        <taxon>Bacteria</taxon>
        <taxon>Pseudomonadati</taxon>
        <taxon>Pseudomonadota</taxon>
        <taxon>Betaproteobacteria</taxon>
        <taxon>Burkholderiales</taxon>
        <taxon>Alcaligenaceae</taxon>
        <taxon>Zwartia</taxon>
    </lineage>
</organism>
<feature type="transmembrane region" description="Helical" evidence="8">
    <location>
        <begin position="293"/>
        <end position="315"/>
    </location>
</feature>
<dbReference type="PANTHER" id="PTHR30472:SF25">
    <property type="entry name" value="ABC TRANSPORTER PERMEASE PROTEIN MJ0876-RELATED"/>
    <property type="match status" value="1"/>
</dbReference>
<evidence type="ECO:0000256" key="3">
    <source>
        <dbReference type="ARBA" id="ARBA00022448"/>
    </source>
</evidence>
<keyword evidence="10" id="KW-1185">Reference proteome</keyword>
<feature type="transmembrane region" description="Helical" evidence="8">
    <location>
        <begin position="12"/>
        <end position="33"/>
    </location>
</feature>
<dbReference type="GO" id="GO:0022857">
    <property type="term" value="F:transmembrane transporter activity"/>
    <property type="evidence" value="ECO:0007669"/>
    <property type="project" value="InterPro"/>
</dbReference>
<keyword evidence="5 8" id="KW-0812">Transmembrane</keyword>
<evidence type="ECO:0000256" key="5">
    <source>
        <dbReference type="ARBA" id="ARBA00022692"/>
    </source>
</evidence>
<dbReference type="EMBL" id="JAHXRI010000025">
    <property type="protein sequence ID" value="MBZ1352003.1"/>
    <property type="molecule type" value="Genomic_DNA"/>
</dbReference>
<evidence type="ECO:0000313" key="9">
    <source>
        <dbReference type="EMBL" id="MBZ1352003.1"/>
    </source>
</evidence>
<feature type="transmembrane region" description="Helical" evidence="8">
    <location>
        <begin position="129"/>
        <end position="150"/>
    </location>
</feature>
<feature type="transmembrane region" description="Helical" evidence="8">
    <location>
        <begin position="162"/>
        <end position="184"/>
    </location>
</feature>
<keyword evidence="6 8" id="KW-1133">Transmembrane helix</keyword>
<dbReference type="InterPro" id="IPR000522">
    <property type="entry name" value="ABC_transptr_permease_BtuC"/>
</dbReference>
<evidence type="ECO:0000256" key="6">
    <source>
        <dbReference type="ARBA" id="ARBA00022989"/>
    </source>
</evidence>
<dbReference type="RefSeq" id="WP_259662407.1">
    <property type="nucleotide sequence ID" value="NZ_JAHXRI010000025.1"/>
</dbReference>
<gene>
    <name evidence="9" type="ORF">KZZ10_15265</name>
</gene>
<dbReference type="Proteomes" id="UP000739565">
    <property type="component" value="Unassembled WGS sequence"/>
</dbReference>
<evidence type="ECO:0000256" key="4">
    <source>
        <dbReference type="ARBA" id="ARBA00022475"/>
    </source>
</evidence>
<evidence type="ECO:0000313" key="10">
    <source>
        <dbReference type="Proteomes" id="UP000739565"/>
    </source>
</evidence>
<proteinExistence type="inferred from homology"/>
<keyword evidence="7 8" id="KW-0472">Membrane</keyword>
<dbReference type="Pfam" id="PF01032">
    <property type="entry name" value="FecCD"/>
    <property type="match status" value="1"/>
</dbReference>
<evidence type="ECO:0000256" key="7">
    <source>
        <dbReference type="ARBA" id="ARBA00023136"/>
    </source>
</evidence>
<dbReference type="SUPFAM" id="SSF81345">
    <property type="entry name" value="ABC transporter involved in vitamin B12 uptake, BtuC"/>
    <property type="match status" value="1"/>
</dbReference>
<dbReference type="AlphaFoldDB" id="A0A953NCJ6"/>
<dbReference type="GO" id="GO:0005886">
    <property type="term" value="C:plasma membrane"/>
    <property type="evidence" value="ECO:0007669"/>
    <property type="project" value="UniProtKB-SubCell"/>
</dbReference>
<dbReference type="InterPro" id="IPR037294">
    <property type="entry name" value="ABC_BtuC-like"/>
</dbReference>
<sequence length="347" mass="36324">MRRYPGWPEPPNTLVLVGVLFLITLVATKYGALPLDQSAWLFWREVSESEILAVGSRHILWGIRLPRILFAGVVGASLGIGGALTQALFRNPLAEPGLLGISSGAACAAALSIVFLGRIPGADTFASHWLPLPLIAFSGAILVCLFLNGISQRWMTGSMAGLLLTGIAVNALAGAVIGLCAYTATDIQLRTLTFWTLGSLANASWTLVAVSSGILLVTWIAARPLLQGLNALLLGENIARHVGVCLPSLRLRIVLMVAGLAGFAVAFCGVIGFIGLVAPHLVRMTAGADLRVVLPRAAIVGAILLICADTLARTIAAPAEVPVGIFTALLGSSFFLWLLARDKGRAV</sequence>
<dbReference type="FunFam" id="1.10.3470.10:FF:000001">
    <property type="entry name" value="Vitamin B12 ABC transporter permease BtuC"/>
    <property type="match status" value="1"/>
</dbReference>
<feature type="transmembrane region" description="Helical" evidence="8">
    <location>
        <begin position="321"/>
        <end position="340"/>
    </location>
</feature>
<feature type="transmembrane region" description="Helical" evidence="8">
    <location>
        <begin position="204"/>
        <end position="222"/>
    </location>
</feature>
<comment type="subcellular location">
    <subcellularLocation>
        <location evidence="1">Cell membrane</location>
        <topology evidence="1">Multi-pass membrane protein</topology>
    </subcellularLocation>
</comment>
<comment type="similarity">
    <text evidence="2">Belongs to the binding-protein-dependent transport system permease family. FecCD subfamily.</text>
</comment>
<evidence type="ECO:0000256" key="8">
    <source>
        <dbReference type="SAM" id="Phobius"/>
    </source>
</evidence>
<dbReference type="PANTHER" id="PTHR30472">
    <property type="entry name" value="FERRIC ENTEROBACTIN TRANSPORT SYSTEM PERMEASE PROTEIN"/>
    <property type="match status" value="1"/>
</dbReference>
<accession>A0A953NCJ6</accession>
<evidence type="ECO:0000256" key="2">
    <source>
        <dbReference type="ARBA" id="ARBA00007935"/>
    </source>
</evidence>
<reference evidence="9" key="1">
    <citation type="submission" date="2021-07" db="EMBL/GenBank/DDBJ databases">
        <title>New genus and species of the family Alcaligenaceae.</title>
        <authorList>
            <person name="Hahn M.W."/>
        </authorList>
    </citation>
    <scope>NUCLEOTIDE SEQUENCE</scope>
    <source>
        <strain evidence="9">LF4-65</strain>
    </source>
</reference>
<feature type="transmembrane region" description="Helical" evidence="8">
    <location>
        <begin position="68"/>
        <end position="89"/>
    </location>
</feature>
<name>A0A953NCJ6_9BURK</name>
<protein>
    <submittedName>
        <fullName evidence="9">Iron ABC transporter permease</fullName>
    </submittedName>
</protein>